<protein>
    <submittedName>
        <fullName evidence="2">Uncharacterized protein</fullName>
    </submittedName>
</protein>
<gene>
    <name evidence="2" type="ORF">AAG570_003895</name>
</gene>
<sequence>METFPQLRGKLSGRCCRWEPGVRVRKKAREPRSRSNSRSKVGGGGGSSGIQDSGFCTESKKTTDQEAEDELWNLLDLIHTKGTKLRLEVESLQDKYQSSRRSRSILGLRQEKEMLLDRVTEMEAENLANLAQTNQLLAKLGALAAEKRDIEQQLRAAVTKLGRLDGILSSPRMKMTCPRGVTPDKEKTAAILREADVVELQRHLITTTYENQVRLL</sequence>
<feature type="region of interest" description="Disordered" evidence="1">
    <location>
        <begin position="22"/>
        <end position="62"/>
    </location>
</feature>
<reference evidence="2 3" key="1">
    <citation type="submission" date="2024-07" db="EMBL/GenBank/DDBJ databases">
        <title>Chromosome-level genome assembly of the water stick insect Ranatra chinensis (Heteroptera: Nepidae).</title>
        <authorList>
            <person name="Liu X."/>
        </authorList>
    </citation>
    <scope>NUCLEOTIDE SEQUENCE [LARGE SCALE GENOMIC DNA]</scope>
    <source>
        <strain evidence="2">Cailab_2021Rc</strain>
        <tissue evidence="2">Muscle</tissue>
    </source>
</reference>
<evidence type="ECO:0000313" key="2">
    <source>
        <dbReference type="EMBL" id="KAL1117580.1"/>
    </source>
</evidence>
<dbReference type="EMBL" id="JBFDAA010000015">
    <property type="protein sequence ID" value="KAL1117580.1"/>
    <property type="molecule type" value="Genomic_DNA"/>
</dbReference>
<comment type="caution">
    <text evidence="2">The sequence shown here is derived from an EMBL/GenBank/DDBJ whole genome shotgun (WGS) entry which is preliminary data.</text>
</comment>
<dbReference type="Proteomes" id="UP001558652">
    <property type="component" value="Unassembled WGS sequence"/>
</dbReference>
<evidence type="ECO:0000256" key="1">
    <source>
        <dbReference type="SAM" id="MobiDB-lite"/>
    </source>
</evidence>
<accession>A0ABD0Y4H3</accession>
<evidence type="ECO:0000313" key="3">
    <source>
        <dbReference type="Proteomes" id="UP001558652"/>
    </source>
</evidence>
<name>A0ABD0Y4H3_9HEMI</name>
<proteinExistence type="predicted"/>
<organism evidence="2 3">
    <name type="scientific">Ranatra chinensis</name>
    <dbReference type="NCBI Taxonomy" id="642074"/>
    <lineage>
        <taxon>Eukaryota</taxon>
        <taxon>Metazoa</taxon>
        <taxon>Ecdysozoa</taxon>
        <taxon>Arthropoda</taxon>
        <taxon>Hexapoda</taxon>
        <taxon>Insecta</taxon>
        <taxon>Pterygota</taxon>
        <taxon>Neoptera</taxon>
        <taxon>Paraneoptera</taxon>
        <taxon>Hemiptera</taxon>
        <taxon>Heteroptera</taxon>
        <taxon>Panheteroptera</taxon>
        <taxon>Nepomorpha</taxon>
        <taxon>Nepidae</taxon>
        <taxon>Ranatrinae</taxon>
        <taxon>Ranatra</taxon>
    </lineage>
</organism>
<keyword evidence="3" id="KW-1185">Reference proteome</keyword>
<dbReference type="AlphaFoldDB" id="A0ABD0Y4H3"/>